<dbReference type="GO" id="GO:0008237">
    <property type="term" value="F:metallopeptidase activity"/>
    <property type="evidence" value="ECO:0007669"/>
    <property type="project" value="UniProtKB-KW"/>
</dbReference>
<feature type="transmembrane region" description="Helical" evidence="1">
    <location>
        <begin position="129"/>
        <end position="146"/>
    </location>
</feature>
<dbReference type="InterPro" id="IPR003675">
    <property type="entry name" value="Rce1/LyrA-like_dom"/>
</dbReference>
<feature type="transmembrane region" description="Helical" evidence="1">
    <location>
        <begin position="251"/>
        <end position="271"/>
    </location>
</feature>
<keyword evidence="3" id="KW-0482">Metalloprotease</keyword>
<feature type="transmembrane region" description="Helical" evidence="1">
    <location>
        <begin position="200"/>
        <end position="219"/>
    </location>
</feature>
<reference evidence="3 4" key="1">
    <citation type="submission" date="2020-04" db="EMBL/GenBank/DDBJ databases">
        <title>Thermobifida alba genome sequencing and assembly.</title>
        <authorList>
            <person name="Luzics S."/>
            <person name="Horvath B."/>
            <person name="Nagy I."/>
            <person name="Toth A."/>
            <person name="Nagy I."/>
            <person name="Kukolya J."/>
        </authorList>
    </citation>
    <scope>NUCLEOTIDE SEQUENCE [LARGE SCALE GENOMIC DNA]</scope>
    <source>
        <strain evidence="3 4">DSM 43795</strain>
    </source>
</reference>
<evidence type="ECO:0000313" key="4">
    <source>
        <dbReference type="Proteomes" id="UP000832041"/>
    </source>
</evidence>
<dbReference type="EMBL" id="CP051627">
    <property type="protein sequence ID" value="UPT22277.1"/>
    <property type="molecule type" value="Genomic_DNA"/>
</dbReference>
<keyword evidence="1" id="KW-1133">Transmembrane helix</keyword>
<dbReference type="RefSeq" id="WP_248590757.1">
    <property type="nucleotide sequence ID" value="NZ_BAABEB010000039.1"/>
</dbReference>
<dbReference type="Pfam" id="PF02517">
    <property type="entry name" value="Rce1-like"/>
    <property type="match status" value="1"/>
</dbReference>
<accession>A0ABY4L856</accession>
<dbReference type="Proteomes" id="UP000832041">
    <property type="component" value="Chromosome"/>
</dbReference>
<evidence type="ECO:0000259" key="2">
    <source>
        <dbReference type="Pfam" id="PF02517"/>
    </source>
</evidence>
<keyword evidence="1" id="KW-0472">Membrane</keyword>
<organism evidence="3 4">
    <name type="scientific">Thermobifida alba</name>
    <name type="common">Thermomonospora alba</name>
    <dbReference type="NCBI Taxonomy" id="53522"/>
    <lineage>
        <taxon>Bacteria</taxon>
        <taxon>Bacillati</taxon>
        <taxon>Actinomycetota</taxon>
        <taxon>Actinomycetes</taxon>
        <taxon>Streptosporangiales</taxon>
        <taxon>Nocardiopsidaceae</taxon>
        <taxon>Thermobifida</taxon>
    </lineage>
</organism>
<keyword evidence="3" id="KW-0378">Hydrolase</keyword>
<sequence length="285" mass="30556">MSEQIRPRTATPKQPGLPLRLAVVMTGSLVIWLGMSYLSEHVYGGLPQLARHALNAAVVAGLAVPLVVAARHLLDRRSWSGLRLTGIRAGWWPFTVGALSWLVPGLAGIALCVALGWAHIDVRATPLELLRALLLLTVLVFVFEAFPEELVFRGYLQRNLDAAMPPWAAVAVQALLFSLFGTVLWVVSAGWGALAERAPLFLGMGVVLGCLRVITANVWGCVGYHLAFQVVAQLLLTGHYAEVAIGGADVLVPVVFGSAFVLGPTIASLLARSPQNWRNRAPDPV</sequence>
<keyword evidence="3" id="KW-0645">Protease</keyword>
<dbReference type="PANTHER" id="PTHR39430">
    <property type="entry name" value="MEMBRANE-ASSOCIATED PROTEASE-RELATED"/>
    <property type="match status" value="1"/>
</dbReference>
<keyword evidence="1" id="KW-0812">Transmembrane</keyword>
<feature type="transmembrane region" description="Helical" evidence="1">
    <location>
        <begin position="91"/>
        <end position="117"/>
    </location>
</feature>
<feature type="transmembrane region" description="Helical" evidence="1">
    <location>
        <begin position="50"/>
        <end position="70"/>
    </location>
</feature>
<name>A0ABY4L856_THEAE</name>
<gene>
    <name evidence="3" type="ORF">FOF52_15970</name>
</gene>
<evidence type="ECO:0000256" key="1">
    <source>
        <dbReference type="SAM" id="Phobius"/>
    </source>
</evidence>
<dbReference type="PANTHER" id="PTHR39430:SF1">
    <property type="entry name" value="PROTEASE"/>
    <property type="match status" value="1"/>
</dbReference>
<feature type="domain" description="CAAX prenyl protease 2/Lysostaphin resistance protein A-like" evidence="2">
    <location>
        <begin position="133"/>
        <end position="230"/>
    </location>
</feature>
<feature type="transmembrane region" description="Helical" evidence="1">
    <location>
        <begin position="21"/>
        <end position="38"/>
    </location>
</feature>
<protein>
    <submittedName>
        <fullName evidence="3">CPBP family intramembrane metalloprotease</fullName>
    </submittedName>
</protein>
<evidence type="ECO:0000313" key="3">
    <source>
        <dbReference type="EMBL" id="UPT22277.1"/>
    </source>
</evidence>
<feature type="transmembrane region" description="Helical" evidence="1">
    <location>
        <begin position="167"/>
        <end position="194"/>
    </location>
</feature>
<keyword evidence="4" id="KW-1185">Reference proteome</keyword>
<proteinExistence type="predicted"/>